<dbReference type="SUPFAM" id="SSF53098">
    <property type="entry name" value="Ribonuclease H-like"/>
    <property type="match status" value="1"/>
</dbReference>
<dbReference type="InterPro" id="IPR012337">
    <property type="entry name" value="RNaseH-like_sf"/>
</dbReference>
<reference evidence="1 2" key="1">
    <citation type="journal article" date="2019" name="Appl. Microbiol. Biotechnol.">
        <title>Genome sequence of Isaria javanica and comparative genome analysis insights into family S53 peptidase evolution in fungal entomopathogens.</title>
        <authorList>
            <person name="Lin R."/>
            <person name="Zhang X."/>
            <person name="Xin B."/>
            <person name="Zou M."/>
            <person name="Gao Y."/>
            <person name="Qin F."/>
            <person name="Hu Q."/>
            <person name="Xie B."/>
            <person name="Cheng X."/>
        </authorList>
    </citation>
    <scope>NUCLEOTIDE SEQUENCE [LARGE SCALE GENOMIC DNA]</scope>
    <source>
        <strain evidence="1 2">IJ1G</strain>
    </source>
</reference>
<dbReference type="AlphaFoldDB" id="A0A545UL23"/>
<proteinExistence type="predicted"/>
<evidence type="ECO:0000313" key="2">
    <source>
        <dbReference type="Proteomes" id="UP000315783"/>
    </source>
</evidence>
<sequence length="153" mass="16915">MPRRSTVMERSAKLSHHNVSSSCRSRVWFAQSCGVGGIPELVERCFGENIAAEILDIVRSFGVEDKMGCFTLDHAANNDTAMGEIAPELHFDPAERCVRCVGHILNLVMKSILFGKDVEAFEDTVARDEALARAAHDTWMRRGPVGEAHDFAI</sequence>
<dbReference type="OrthoDB" id="4870878at2759"/>
<dbReference type="Proteomes" id="UP000315783">
    <property type="component" value="Unassembled WGS sequence"/>
</dbReference>
<organism evidence="1 2">
    <name type="scientific">Cordyceps javanica</name>
    <dbReference type="NCBI Taxonomy" id="43265"/>
    <lineage>
        <taxon>Eukaryota</taxon>
        <taxon>Fungi</taxon>
        <taxon>Dikarya</taxon>
        <taxon>Ascomycota</taxon>
        <taxon>Pezizomycotina</taxon>
        <taxon>Sordariomycetes</taxon>
        <taxon>Hypocreomycetidae</taxon>
        <taxon>Hypocreales</taxon>
        <taxon>Cordycipitaceae</taxon>
        <taxon>Cordyceps</taxon>
    </lineage>
</organism>
<accession>A0A545UL23</accession>
<evidence type="ECO:0000313" key="1">
    <source>
        <dbReference type="EMBL" id="TQV90154.1"/>
    </source>
</evidence>
<name>A0A545UL23_9HYPO</name>
<gene>
    <name evidence="1" type="ORF">IF1G_11196</name>
</gene>
<keyword evidence="2" id="KW-1185">Reference proteome</keyword>
<comment type="caution">
    <text evidence="1">The sequence shown here is derived from an EMBL/GenBank/DDBJ whole genome shotgun (WGS) entry which is preliminary data.</text>
</comment>
<dbReference type="EMBL" id="SPUK01000034">
    <property type="protein sequence ID" value="TQV90154.1"/>
    <property type="molecule type" value="Genomic_DNA"/>
</dbReference>
<protein>
    <submittedName>
        <fullName evidence="1">Restless-like transposase</fullName>
    </submittedName>
</protein>